<dbReference type="AlphaFoldDB" id="A0A8H6KHM0"/>
<name>A0A8H6KHM0_9PEZI</name>
<evidence type="ECO:0000313" key="3">
    <source>
        <dbReference type="Proteomes" id="UP000654918"/>
    </source>
</evidence>
<evidence type="ECO:0000259" key="1">
    <source>
        <dbReference type="Pfam" id="PF06985"/>
    </source>
</evidence>
<dbReference type="PANTHER" id="PTHR33112">
    <property type="entry name" value="DOMAIN PROTEIN, PUTATIVE-RELATED"/>
    <property type="match status" value="1"/>
</dbReference>
<dbReference type="PANTHER" id="PTHR33112:SF13">
    <property type="entry name" value="HETEROKARYON INCOMPATIBILITY DOMAIN-CONTAINING PROTEIN"/>
    <property type="match status" value="1"/>
</dbReference>
<dbReference type="InterPro" id="IPR010730">
    <property type="entry name" value="HET"/>
</dbReference>
<accession>A0A8H6KHM0</accession>
<gene>
    <name evidence="2" type="ORF">CPLU01_06676</name>
</gene>
<keyword evidence="3" id="KW-1185">Reference proteome</keyword>
<sequence>MPCPICNDFVGTPWNRTHRNHIKSDLAWVDLVTSAQSCYPCGVLLRGIRGCFSQHKVDELQVSSLSIDFLYRYRLDRDEEEDIDKEIRFWLADGTKFEISIFWAYGEELPIPDLWEEFPAYYRTSPRTDSQEALKTALGWIEECRSEEHTFCEEPDEATLPSRVVDVGLDTGVVRLVQTQGDIARYVALSHCWGKTQIITTTRNTLSDRLSEIPIEQLSNTFRDAVFFTRRLGIRYIWIDSLCIIQDDLTDWEVESAKMMDVYSNAYLTIAATNSINGDGGLFRETPDFEVAGTTPLGEPYRLVFRQRIDHHLEGNFDSDFDASFYAKYYGYPARVHHPLFTRGWVWQERLLSGRVLHFGLYELFWECRNLTLCECSAIGHHGSSDAILLPDTKRSHADALGSYVPGVEWHEIAAYYMAQVWRTMVSSYTCLGLTKRSDSLPAMGGLAKHMGQRRRTRYLAGLWENSMNDDLIWHVRNPAKKSRPDTHTAPTWSWARVDSFVSYFDEVIYGEEFSPEDLDEQPIPTEEDRPPFEHFSRVEDCWVRPSAVDEYGAIAEGRVRLRGLVSCGTLRLKTDADDGGREVTHYFQLADGSRFPVLADYLLDSPGPDHVPDGAQVWCLRMSQIQMGHGDCLFSLVLRQVHSAAQAFERIGSLMIVSEPPVDTVGILYRSAEEVSVTII</sequence>
<proteinExistence type="predicted"/>
<organism evidence="2 3">
    <name type="scientific">Colletotrichum plurivorum</name>
    <dbReference type="NCBI Taxonomy" id="2175906"/>
    <lineage>
        <taxon>Eukaryota</taxon>
        <taxon>Fungi</taxon>
        <taxon>Dikarya</taxon>
        <taxon>Ascomycota</taxon>
        <taxon>Pezizomycotina</taxon>
        <taxon>Sordariomycetes</taxon>
        <taxon>Hypocreomycetidae</taxon>
        <taxon>Glomerellales</taxon>
        <taxon>Glomerellaceae</taxon>
        <taxon>Colletotrichum</taxon>
        <taxon>Colletotrichum orchidearum species complex</taxon>
    </lineage>
</organism>
<reference evidence="2" key="1">
    <citation type="journal article" date="2020" name="Phytopathology">
        <title>Genome Sequence Resources of Colletotrichum truncatum, C. plurivorum, C. musicola, and C. sojae: Four Species Pathogenic to Soybean (Glycine max).</title>
        <authorList>
            <person name="Rogerio F."/>
            <person name="Boufleur T.R."/>
            <person name="Ciampi-Guillardi M."/>
            <person name="Sukno S.A."/>
            <person name="Thon M.R."/>
            <person name="Massola Junior N.S."/>
            <person name="Baroncelli R."/>
        </authorList>
    </citation>
    <scope>NUCLEOTIDE SEQUENCE</scope>
    <source>
        <strain evidence="2">LFN00145</strain>
    </source>
</reference>
<dbReference type="Pfam" id="PF06985">
    <property type="entry name" value="HET"/>
    <property type="match status" value="1"/>
</dbReference>
<dbReference type="Proteomes" id="UP000654918">
    <property type="component" value="Unassembled WGS sequence"/>
</dbReference>
<comment type="caution">
    <text evidence="2">The sequence shown here is derived from an EMBL/GenBank/DDBJ whole genome shotgun (WGS) entry which is preliminary data.</text>
</comment>
<dbReference type="EMBL" id="WIGO01000079">
    <property type="protein sequence ID" value="KAF6831637.1"/>
    <property type="molecule type" value="Genomic_DNA"/>
</dbReference>
<feature type="domain" description="Heterokaryon incompatibility" evidence="1">
    <location>
        <begin position="186"/>
        <end position="349"/>
    </location>
</feature>
<protein>
    <submittedName>
        <fullName evidence="2">Het domain-containing protein</fullName>
    </submittedName>
</protein>
<evidence type="ECO:0000313" key="2">
    <source>
        <dbReference type="EMBL" id="KAF6831637.1"/>
    </source>
</evidence>